<dbReference type="EMBL" id="MU620937">
    <property type="protein sequence ID" value="KAI8577752.1"/>
    <property type="molecule type" value="Genomic_DNA"/>
</dbReference>
<dbReference type="InterPro" id="IPR036397">
    <property type="entry name" value="RNaseH_sf"/>
</dbReference>
<dbReference type="PANTHER" id="PTHR28072">
    <property type="entry name" value="CRUCIFORM CUTTING ENDONUCLEASE 1, MITOCHONDRIAL-RELATED"/>
    <property type="match status" value="1"/>
</dbReference>
<organism evidence="2 3">
    <name type="scientific">Umbelopsis ramanniana AG</name>
    <dbReference type="NCBI Taxonomy" id="1314678"/>
    <lineage>
        <taxon>Eukaryota</taxon>
        <taxon>Fungi</taxon>
        <taxon>Fungi incertae sedis</taxon>
        <taxon>Mucoromycota</taxon>
        <taxon>Mucoromycotina</taxon>
        <taxon>Umbelopsidomycetes</taxon>
        <taxon>Umbelopsidales</taxon>
        <taxon>Umbelopsidaceae</taxon>
        <taxon>Umbelopsis</taxon>
    </lineage>
</organism>
<proteinExistence type="predicted"/>
<name>A0AAD5E6N9_UMBRA</name>
<reference evidence="2" key="2">
    <citation type="journal article" date="2022" name="Proc. Natl. Acad. Sci. U.S.A.">
        <title>Diploid-dominant life cycles characterize the early evolution of Fungi.</title>
        <authorList>
            <person name="Amses K.R."/>
            <person name="Simmons D.R."/>
            <person name="Longcore J.E."/>
            <person name="Mondo S.J."/>
            <person name="Seto K."/>
            <person name="Jeronimo G.H."/>
            <person name="Bonds A.E."/>
            <person name="Quandt C.A."/>
            <person name="Davis W.J."/>
            <person name="Chang Y."/>
            <person name="Federici B.A."/>
            <person name="Kuo A."/>
            <person name="LaButti K."/>
            <person name="Pangilinan J."/>
            <person name="Andreopoulos W."/>
            <person name="Tritt A."/>
            <person name="Riley R."/>
            <person name="Hundley H."/>
            <person name="Johnson J."/>
            <person name="Lipzen A."/>
            <person name="Barry K."/>
            <person name="Lang B.F."/>
            <person name="Cuomo C.A."/>
            <person name="Buchler N.E."/>
            <person name="Grigoriev I.V."/>
            <person name="Spatafora J.W."/>
            <person name="Stajich J.E."/>
            <person name="James T.Y."/>
        </authorList>
    </citation>
    <scope>NUCLEOTIDE SEQUENCE</scope>
    <source>
        <strain evidence="2">AG</strain>
    </source>
</reference>
<keyword evidence="3" id="KW-1185">Reference proteome</keyword>
<dbReference type="GeneID" id="75915944"/>
<dbReference type="InterPro" id="IPR012337">
    <property type="entry name" value="RNaseH-like_sf"/>
</dbReference>
<dbReference type="InterPro" id="IPR039197">
    <property type="entry name" value="Mrs1/Cce1"/>
</dbReference>
<dbReference type="SUPFAM" id="SSF53098">
    <property type="entry name" value="Ribonuclease H-like"/>
    <property type="match status" value="1"/>
</dbReference>
<dbReference type="PROSITE" id="PS50800">
    <property type="entry name" value="SAP"/>
    <property type="match status" value="1"/>
</dbReference>
<comment type="caution">
    <text evidence="2">The sequence shown here is derived from an EMBL/GenBank/DDBJ whole genome shotgun (WGS) entry which is preliminary data.</text>
</comment>
<sequence>MLNFSYLRRPQIYKLAAVLETKRLVHQDTVIQSLRDRLSLQKASELKVEAISTGVQTSGTKTEVLDRIISQYNDVISPNVTTTGLKMVPESVISIDVGYRNLAFAHVTKENQVLRWQRVDLDIDNHHPSHSAISVTRFVRQQLLISIEKECAIVIERQRFRSMGGHSVLEHTLRVNMVEAMLWSAIQCMTGPDIAKEAINAIAVEKYWSMTEPDFSTLSSAESKTPNRSKKKRSQDLVTHWLDTNVLDCSPSLRTMFSAEKKKDDLSDSLIQGVAWLNWRKHMKKCILDTHLND</sequence>
<dbReference type="AlphaFoldDB" id="A0AAD5E6N9"/>
<dbReference type="RefSeq" id="XP_051442756.1">
    <property type="nucleotide sequence ID" value="XM_051590601.1"/>
</dbReference>
<dbReference type="GO" id="GO:0070336">
    <property type="term" value="F:flap-structured DNA binding"/>
    <property type="evidence" value="ECO:0007669"/>
    <property type="project" value="TreeGrafter"/>
</dbReference>
<dbReference type="Gene3D" id="3.30.420.10">
    <property type="entry name" value="Ribonuclease H-like superfamily/Ribonuclease H"/>
    <property type="match status" value="1"/>
</dbReference>
<dbReference type="GO" id="GO:0000403">
    <property type="term" value="F:Y-form DNA binding"/>
    <property type="evidence" value="ECO:0007669"/>
    <property type="project" value="TreeGrafter"/>
</dbReference>
<protein>
    <recommendedName>
        <fullName evidence="1">SAP domain-containing protein</fullName>
    </recommendedName>
</protein>
<feature type="domain" description="SAP" evidence="1">
    <location>
        <begin position="38"/>
        <end position="72"/>
    </location>
</feature>
<dbReference type="InterPro" id="IPR003034">
    <property type="entry name" value="SAP_dom"/>
</dbReference>
<dbReference type="GO" id="GO:0004520">
    <property type="term" value="F:DNA endonuclease activity"/>
    <property type="evidence" value="ECO:0007669"/>
    <property type="project" value="TreeGrafter"/>
</dbReference>
<evidence type="ECO:0000313" key="3">
    <source>
        <dbReference type="Proteomes" id="UP001206595"/>
    </source>
</evidence>
<gene>
    <name evidence="2" type="ORF">K450DRAFT_250650</name>
</gene>
<reference evidence="2" key="1">
    <citation type="submission" date="2021-06" db="EMBL/GenBank/DDBJ databases">
        <authorList>
            <consortium name="DOE Joint Genome Institute"/>
            <person name="Mondo S.J."/>
            <person name="Amses K.R."/>
            <person name="Simmons D.R."/>
            <person name="Longcore J.E."/>
            <person name="Seto K."/>
            <person name="Alves G.H."/>
            <person name="Bonds A.E."/>
            <person name="Quandt C.A."/>
            <person name="Davis W.J."/>
            <person name="Chang Y."/>
            <person name="Letcher P.M."/>
            <person name="Powell M.J."/>
            <person name="Kuo A."/>
            <person name="Labutti K."/>
            <person name="Pangilinan J."/>
            <person name="Andreopoulos W."/>
            <person name="Tritt A."/>
            <person name="Riley R."/>
            <person name="Hundley H."/>
            <person name="Johnson J."/>
            <person name="Lipzen A."/>
            <person name="Barry K."/>
            <person name="Berbee M.L."/>
            <person name="Buchler N.E."/>
            <person name="Grigoriev I.V."/>
            <person name="Spatafora J.W."/>
            <person name="Stajich J.E."/>
            <person name="James T.Y."/>
        </authorList>
    </citation>
    <scope>NUCLEOTIDE SEQUENCE</scope>
    <source>
        <strain evidence="2">AG</strain>
    </source>
</reference>
<evidence type="ECO:0000259" key="1">
    <source>
        <dbReference type="PROSITE" id="PS50800"/>
    </source>
</evidence>
<accession>A0AAD5E6N9</accession>
<dbReference type="PANTHER" id="PTHR28072:SF1">
    <property type="entry name" value="CRUCIFORM CUTTING ENDONUCLEASE 1, MITOCHONDRIAL-RELATED"/>
    <property type="match status" value="1"/>
</dbReference>
<evidence type="ECO:0000313" key="2">
    <source>
        <dbReference type="EMBL" id="KAI8577752.1"/>
    </source>
</evidence>
<dbReference type="Proteomes" id="UP001206595">
    <property type="component" value="Unassembled WGS sequence"/>
</dbReference>
<dbReference type="InterPro" id="IPR015242">
    <property type="entry name" value="Ydc2_cat"/>
</dbReference>
<dbReference type="GO" id="GO:0005739">
    <property type="term" value="C:mitochondrion"/>
    <property type="evidence" value="ECO:0007669"/>
    <property type="project" value="TreeGrafter"/>
</dbReference>
<dbReference type="GO" id="GO:0000402">
    <property type="term" value="F:crossed form four-way junction DNA binding"/>
    <property type="evidence" value="ECO:0007669"/>
    <property type="project" value="TreeGrafter"/>
</dbReference>
<dbReference type="Pfam" id="PF09159">
    <property type="entry name" value="Ydc2-catalyt"/>
    <property type="match status" value="1"/>
</dbReference>